<gene>
    <name evidence="10" type="ORF">ATX59_00400</name>
    <name evidence="9" type="ORF">GA838_03880</name>
    <name evidence="11" type="ORF">OENI_0079</name>
</gene>
<evidence type="ECO:0000313" key="14">
    <source>
        <dbReference type="Proteomes" id="UP001281024"/>
    </source>
</evidence>
<dbReference type="EMBL" id="MLOK01000006">
    <property type="protein sequence ID" value="OIM22197.1"/>
    <property type="molecule type" value="Genomic_DNA"/>
</dbReference>
<feature type="transmembrane region" description="Helical" evidence="7">
    <location>
        <begin position="130"/>
        <end position="149"/>
    </location>
</feature>
<feature type="transmembrane region" description="Helical" evidence="7">
    <location>
        <begin position="70"/>
        <end position="90"/>
    </location>
</feature>
<dbReference type="Pfam" id="PF07690">
    <property type="entry name" value="MFS_1"/>
    <property type="match status" value="1"/>
</dbReference>
<dbReference type="Proteomes" id="UP000294726">
    <property type="component" value="Chromosome"/>
</dbReference>
<keyword evidence="3" id="KW-1003">Cell membrane</keyword>
<keyword evidence="6 7" id="KW-0472">Membrane</keyword>
<feature type="domain" description="Major facilitator superfamily (MFS) profile" evidence="8">
    <location>
        <begin position="7"/>
        <end position="387"/>
    </location>
</feature>
<feature type="transmembrane region" description="Helical" evidence="7">
    <location>
        <begin position="161"/>
        <end position="181"/>
    </location>
</feature>
<keyword evidence="5 7" id="KW-1133">Transmembrane helix</keyword>
<dbReference type="CDD" id="cd17324">
    <property type="entry name" value="MFS_NepI_like"/>
    <property type="match status" value="1"/>
</dbReference>
<evidence type="ECO:0000256" key="6">
    <source>
        <dbReference type="ARBA" id="ARBA00023136"/>
    </source>
</evidence>
<evidence type="ECO:0000256" key="4">
    <source>
        <dbReference type="ARBA" id="ARBA00022692"/>
    </source>
</evidence>
<evidence type="ECO:0000313" key="11">
    <source>
        <dbReference type="EMBL" id="VDB96987.1"/>
    </source>
</evidence>
<comment type="subcellular location">
    <subcellularLocation>
        <location evidence="1">Cell membrane</location>
        <topology evidence="1">Multi-pass membrane protein</topology>
    </subcellularLocation>
</comment>
<dbReference type="AlphaFoldDB" id="A0A483BKD7"/>
<sequence>MKKIRIQCALLTALSFLMGLSQFIIVGILNNLSNSFHTSIDHVGVLVTLFAIVYAIMTPIINLSVGHAPLYKVLIILFSIFAIGNMLTAVANNFNILLLSRLLTALASGPSMSIAITLAAAITPPQKRSWIVSWVFSGFSIASVFGVPIGTWISDNLNWRFLFWIIFILSIILIAILYRLLPHNLRQKKGHGFLRQLAIFKNTHIILGILIPIFNFSAVYIVYTYLKPLLINKLGFSTNNVITILFLYGLCGLISNQISGHINNRKWTKTLVSFLSVQAGSLFILFLTSNFKWLSLIAILFMALTMSVQNSPVELYYMEIAEQKYPQSLVLASSFDSIFSNVGVAIGSAAGGYTVNTLGLGYLGLIGGIFSVLAISVLLILNKVYFQ</sequence>
<evidence type="ECO:0000313" key="10">
    <source>
        <dbReference type="EMBL" id="OIM22197.1"/>
    </source>
</evidence>
<evidence type="ECO:0000313" key="9">
    <source>
        <dbReference type="EMBL" id="MDV7714913.1"/>
    </source>
</evidence>
<dbReference type="Proteomes" id="UP000181728">
    <property type="component" value="Unassembled WGS sequence"/>
</dbReference>
<reference evidence="9" key="3">
    <citation type="submission" date="2019-10" db="EMBL/GenBank/DDBJ databases">
        <title>Malate fermentation in French cider.</title>
        <authorList>
            <person name="Cousin F.J."/>
            <person name="Medina Fernandez S."/>
            <person name="Misery B."/>
            <person name="Laplace J.-M."/>
            <person name="Cretenet M."/>
        </authorList>
    </citation>
    <scope>NUCLEOTIDE SEQUENCE</scope>
    <source>
        <strain evidence="9">UCMA15129</strain>
    </source>
</reference>
<dbReference type="RefSeq" id="WP_002817981.1">
    <property type="nucleotide sequence ID" value="NZ_CP027431.1"/>
</dbReference>
<dbReference type="InterPro" id="IPR011701">
    <property type="entry name" value="MFS"/>
</dbReference>
<evidence type="ECO:0000313" key="12">
    <source>
        <dbReference type="Proteomes" id="UP000181728"/>
    </source>
</evidence>
<reference evidence="11 13" key="2">
    <citation type="submission" date="2018-08" db="EMBL/GenBank/DDBJ databases">
        <authorList>
            <person name="Lorentzen P. G. S. M."/>
        </authorList>
    </citation>
    <scope>NUCLEOTIDE SEQUENCE [LARGE SCALE GENOMIC DNA]</scope>
    <source>
        <strain evidence="11 13">CRBO_1381</strain>
    </source>
</reference>
<dbReference type="Proteomes" id="UP001281024">
    <property type="component" value="Unassembled WGS sequence"/>
</dbReference>
<keyword evidence="4 7" id="KW-0812">Transmembrane</keyword>
<dbReference type="SUPFAM" id="SSF103473">
    <property type="entry name" value="MFS general substrate transporter"/>
    <property type="match status" value="1"/>
</dbReference>
<feature type="transmembrane region" description="Helical" evidence="7">
    <location>
        <begin position="235"/>
        <end position="255"/>
    </location>
</feature>
<feature type="transmembrane region" description="Helical" evidence="7">
    <location>
        <begin position="45"/>
        <end position="63"/>
    </location>
</feature>
<evidence type="ECO:0000313" key="13">
    <source>
        <dbReference type="Proteomes" id="UP000294726"/>
    </source>
</evidence>
<reference evidence="10 12" key="1">
    <citation type="journal article" date="2016" name="BMC Genomics">
        <title>Consensus pan-genome assembly of the specialised wine bacterium Oenococcus oeni.</title>
        <authorList>
            <person name="Sternes P.R."/>
            <person name="Borneman A.R."/>
        </authorList>
    </citation>
    <scope>NUCLEOTIDE SEQUENCE [LARGE SCALE GENOMIC DNA]</scope>
    <source>
        <strain evidence="10 12">AWRIB661</strain>
    </source>
</reference>
<dbReference type="PROSITE" id="PS50850">
    <property type="entry name" value="MFS"/>
    <property type="match status" value="1"/>
</dbReference>
<dbReference type="PANTHER" id="PTHR43124">
    <property type="entry name" value="PURINE EFFLUX PUMP PBUE"/>
    <property type="match status" value="1"/>
</dbReference>
<evidence type="ECO:0000256" key="1">
    <source>
        <dbReference type="ARBA" id="ARBA00004651"/>
    </source>
</evidence>
<dbReference type="Gene3D" id="1.20.1250.20">
    <property type="entry name" value="MFS general substrate transporter like domains"/>
    <property type="match status" value="1"/>
</dbReference>
<dbReference type="EMBL" id="LR031358">
    <property type="protein sequence ID" value="VDB96987.1"/>
    <property type="molecule type" value="Genomic_DNA"/>
</dbReference>
<feature type="transmembrane region" description="Helical" evidence="7">
    <location>
        <begin position="202"/>
        <end position="223"/>
    </location>
</feature>
<evidence type="ECO:0000256" key="3">
    <source>
        <dbReference type="ARBA" id="ARBA00022475"/>
    </source>
</evidence>
<proteinExistence type="predicted"/>
<name>A0A483BKD7_OENOE</name>
<dbReference type="OMA" id="PNRHDSG"/>
<evidence type="ECO:0000256" key="5">
    <source>
        <dbReference type="ARBA" id="ARBA00022989"/>
    </source>
</evidence>
<dbReference type="EMBL" id="WERV01000003">
    <property type="protein sequence ID" value="MDV7714913.1"/>
    <property type="molecule type" value="Genomic_DNA"/>
</dbReference>
<dbReference type="PANTHER" id="PTHR43124:SF3">
    <property type="entry name" value="CHLORAMPHENICOL EFFLUX PUMP RV0191"/>
    <property type="match status" value="1"/>
</dbReference>
<evidence type="ECO:0000256" key="7">
    <source>
        <dbReference type="SAM" id="Phobius"/>
    </source>
</evidence>
<organism evidence="9 14">
    <name type="scientific">Oenococcus oeni</name>
    <name type="common">Leuconostoc oenos</name>
    <dbReference type="NCBI Taxonomy" id="1247"/>
    <lineage>
        <taxon>Bacteria</taxon>
        <taxon>Bacillati</taxon>
        <taxon>Bacillota</taxon>
        <taxon>Bacilli</taxon>
        <taxon>Lactobacillales</taxon>
        <taxon>Lactobacillaceae</taxon>
        <taxon>Oenococcus</taxon>
    </lineage>
</organism>
<protein>
    <submittedName>
        <fullName evidence="11">Arabinose efflux permease</fullName>
    </submittedName>
    <submittedName>
        <fullName evidence="9">MFS transporter</fullName>
    </submittedName>
</protein>
<evidence type="ECO:0000259" key="8">
    <source>
        <dbReference type="PROSITE" id="PS50850"/>
    </source>
</evidence>
<dbReference type="GO" id="GO:0005886">
    <property type="term" value="C:plasma membrane"/>
    <property type="evidence" value="ECO:0007669"/>
    <property type="project" value="UniProtKB-SubCell"/>
</dbReference>
<dbReference type="GO" id="GO:0022857">
    <property type="term" value="F:transmembrane transporter activity"/>
    <property type="evidence" value="ECO:0007669"/>
    <property type="project" value="InterPro"/>
</dbReference>
<keyword evidence="2" id="KW-0813">Transport</keyword>
<feature type="transmembrane region" description="Helical" evidence="7">
    <location>
        <begin position="102"/>
        <end position="123"/>
    </location>
</feature>
<feature type="transmembrane region" description="Helical" evidence="7">
    <location>
        <begin position="359"/>
        <end position="381"/>
    </location>
</feature>
<dbReference type="InterPro" id="IPR050189">
    <property type="entry name" value="MFS_Efflux_Transporters"/>
</dbReference>
<dbReference type="InterPro" id="IPR036259">
    <property type="entry name" value="MFS_trans_sf"/>
</dbReference>
<evidence type="ECO:0000256" key="2">
    <source>
        <dbReference type="ARBA" id="ARBA00022448"/>
    </source>
</evidence>
<dbReference type="GeneID" id="75064899"/>
<dbReference type="InterPro" id="IPR020846">
    <property type="entry name" value="MFS_dom"/>
</dbReference>
<accession>A0A483BKD7</accession>